<dbReference type="AlphaFoldDB" id="C1EHQ9"/>
<dbReference type="InParanoid" id="C1EHQ9"/>
<evidence type="ECO:0000256" key="7">
    <source>
        <dbReference type="RuleBase" id="RU363080"/>
    </source>
</evidence>
<evidence type="ECO:0000256" key="2">
    <source>
        <dbReference type="ARBA" id="ARBA00022528"/>
    </source>
</evidence>
<dbReference type="RefSeq" id="XP_002506291.1">
    <property type="nucleotide sequence ID" value="XM_002506245.1"/>
</dbReference>
<protein>
    <recommendedName>
        <fullName evidence="7">Chlorophyll a-b binding protein, chloroplastic</fullName>
    </recommendedName>
</protein>
<dbReference type="eggNOG" id="ENOG502QRH9">
    <property type="taxonomic scope" value="Eukaryota"/>
</dbReference>
<dbReference type="OrthoDB" id="423598at2759"/>
<dbReference type="SUPFAM" id="SSF103511">
    <property type="entry name" value="Chlorophyll a-b binding protein"/>
    <property type="match status" value="1"/>
</dbReference>
<feature type="binding site" description="axial binding residue" evidence="6">
    <location>
        <position position="186"/>
    </location>
    <ligand>
        <name>chlorophyll b</name>
        <dbReference type="ChEBI" id="CHEBI:61721"/>
        <label>1</label>
    </ligand>
    <ligandPart>
        <name>Mg</name>
        <dbReference type="ChEBI" id="CHEBI:25107"/>
    </ligandPart>
</feature>
<dbReference type="STRING" id="296587.C1EHQ9"/>
<dbReference type="PANTHER" id="PTHR21649">
    <property type="entry name" value="CHLOROPHYLL A/B BINDING PROTEIN"/>
    <property type="match status" value="1"/>
</dbReference>
<keyword evidence="5 7" id="KW-0157">Chromophore</keyword>
<keyword evidence="4 7" id="KW-0934">Plastid</keyword>
<feature type="binding site" evidence="6">
    <location>
        <position position="140"/>
    </location>
    <ligand>
        <name>chlorophyll a</name>
        <dbReference type="ChEBI" id="CHEBI:58416"/>
        <label>3</label>
    </ligand>
</feature>
<dbReference type="Pfam" id="PF00504">
    <property type="entry name" value="Chloroa_b-bind"/>
    <property type="match status" value="1"/>
</dbReference>
<evidence type="ECO:0000256" key="3">
    <source>
        <dbReference type="ARBA" id="ARBA00022531"/>
    </source>
</evidence>
<keyword evidence="7" id="KW-0793">Thylakoid</keyword>
<evidence type="ECO:0000256" key="6">
    <source>
        <dbReference type="PIRSR" id="PIRSR601344-1"/>
    </source>
</evidence>
<feature type="binding site" evidence="6">
    <location>
        <position position="237"/>
    </location>
    <ligand>
        <name>chlorophyll a</name>
        <dbReference type="ChEBI" id="CHEBI:58416"/>
        <label>1</label>
    </ligand>
</feature>
<evidence type="ECO:0000256" key="5">
    <source>
        <dbReference type="ARBA" id="ARBA00022991"/>
    </source>
</evidence>
<keyword evidence="7" id="KW-0603">Photosystem I</keyword>
<dbReference type="OMA" id="LWYPGAI"/>
<dbReference type="GO" id="GO:0009523">
    <property type="term" value="C:photosystem II"/>
    <property type="evidence" value="ECO:0007669"/>
    <property type="project" value="UniProtKB-KW"/>
</dbReference>
<comment type="similarity">
    <text evidence="7">Belongs to the light-harvesting chlorophyll a/b-binding (LHC) protein family.</text>
</comment>
<comment type="function">
    <text evidence="7">The light-harvesting complex (LHC) functions as a light receptor, it captures and delivers excitation energy to photosystems with which it is closely associated.</text>
</comment>
<comment type="subcellular location">
    <subcellularLocation>
        <location evidence="7">Plastid</location>
        <location evidence="7">Chloroplast thylakoid membrane</location>
    </subcellularLocation>
</comment>
<name>C1EHQ9_MICCC</name>
<dbReference type="GO" id="GO:0009522">
    <property type="term" value="C:photosystem I"/>
    <property type="evidence" value="ECO:0007669"/>
    <property type="project" value="UniProtKB-KW"/>
</dbReference>
<keyword evidence="2 7" id="KW-0150">Chloroplast</keyword>
<feature type="binding site" evidence="6">
    <location>
        <position position="254"/>
    </location>
    <ligand>
        <name>chlorophyll a</name>
        <dbReference type="ChEBI" id="CHEBI:58416"/>
        <label>1</label>
    </ligand>
</feature>
<feature type="binding site" evidence="6">
    <location>
        <position position="135"/>
    </location>
    <ligand>
        <name>chlorophyll a</name>
        <dbReference type="ChEBI" id="CHEBI:58416"/>
        <label>1</label>
    </ligand>
</feature>
<dbReference type="GO" id="GO:0016168">
    <property type="term" value="F:chlorophyll binding"/>
    <property type="evidence" value="ECO:0007669"/>
    <property type="project" value="UniProtKB-KW"/>
</dbReference>
<evidence type="ECO:0000313" key="10">
    <source>
        <dbReference type="Proteomes" id="UP000002009"/>
    </source>
</evidence>
<evidence type="ECO:0000256" key="8">
    <source>
        <dbReference type="SAM" id="MobiDB-lite"/>
    </source>
</evidence>
<organism evidence="9 10">
    <name type="scientific">Micromonas commoda (strain RCC299 / NOUM17 / CCMP2709)</name>
    <name type="common">Picoplanktonic green alga</name>
    <dbReference type="NCBI Taxonomy" id="296587"/>
    <lineage>
        <taxon>Eukaryota</taxon>
        <taxon>Viridiplantae</taxon>
        <taxon>Chlorophyta</taxon>
        <taxon>Mamiellophyceae</taxon>
        <taxon>Mamiellales</taxon>
        <taxon>Mamiellaceae</taxon>
        <taxon>Micromonas</taxon>
    </lineage>
</organism>
<feature type="binding site" evidence="6">
    <location>
        <position position="138"/>
    </location>
    <ligand>
        <name>chlorophyll a</name>
        <dbReference type="ChEBI" id="CHEBI:58416"/>
        <label>1</label>
    </ligand>
</feature>
<dbReference type="InterPro" id="IPR001344">
    <property type="entry name" value="Chloro_AB-bd_pln"/>
</dbReference>
<accession>C1EHQ9</accession>
<dbReference type="FunCoup" id="C1EHQ9">
    <property type="interactions" value="524"/>
</dbReference>
<keyword evidence="10" id="KW-1185">Reference proteome</keyword>
<gene>
    <name evidence="9" type="primary">LHCB4</name>
    <name evidence="9" type="ORF">MICPUN_92498</name>
</gene>
<proteinExistence type="inferred from homology"/>
<dbReference type="GeneID" id="8249401"/>
<dbReference type="Proteomes" id="UP000002009">
    <property type="component" value="Chromosome 15"/>
</dbReference>
<feature type="binding site" evidence="6">
    <location>
        <position position="242"/>
    </location>
    <ligand>
        <name>chlorophyll a</name>
        <dbReference type="ChEBI" id="CHEBI:58416"/>
        <label>1</label>
    </ligand>
</feature>
<keyword evidence="3 7" id="KW-0602">Photosynthesis</keyword>
<keyword evidence="1 6" id="KW-0148">Chlorophyll</keyword>
<feature type="binding site" evidence="6">
    <location>
        <position position="78"/>
    </location>
    <ligand>
        <name>chlorophyll a</name>
        <dbReference type="ChEBI" id="CHEBI:58416"/>
        <label>1</label>
    </ligand>
</feature>
<evidence type="ECO:0000256" key="1">
    <source>
        <dbReference type="ARBA" id="ARBA00022494"/>
    </source>
</evidence>
<dbReference type="GO" id="GO:0009765">
    <property type="term" value="P:photosynthesis, light harvesting"/>
    <property type="evidence" value="ECO:0007669"/>
    <property type="project" value="InterPro"/>
</dbReference>
<sequence length="271" mass="29044">MALAIASNTIVAKFTKKAPAKKAPAKKAAKSVSRGVKRQGNVGPNRTLWNGWEANPEPPAYLDGTLPGDAGFDPFGLSAPTEYLQFELDSLNGSAAVNKSGNVIGKLKKVDNKPTERTIVPFNEAFDIVRFRECELQHSRWAMLGLLGAVVAEGQTGISWVDAGKVLNEQPSYLGFDINVPVTTLVWIEVLAMGFAEVKRSAELDSNKRCYPGGYFDPLGFASSASPEALFKLQTAELKHGRLAMIGMLGISIQALKNGLSPLEAINALGN</sequence>
<feature type="region of interest" description="Disordered" evidence="8">
    <location>
        <begin position="22"/>
        <end position="47"/>
    </location>
</feature>
<dbReference type="EMBL" id="CP001333">
    <property type="protein sequence ID" value="ACO67549.1"/>
    <property type="molecule type" value="Genomic_DNA"/>
</dbReference>
<reference evidence="9 10" key="1">
    <citation type="journal article" date="2009" name="Science">
        <title>Green evolution and dynamic adaptations revealed by genomes of the marine picoeukaryotes Micromonas.</title>
        <authorList>
            <person name="Worden A.Z."/>
            <person name="Lee J.H."/>
            <person name="Mock T."/>
            <person name="Rouze P."/>
            <person name="Simmons M.P."/>
            <person name="Aerts A.L."/>
            <person name="Allen A.E."/>
            <person name="Cuvelier M.L."/>
            <person name="Derelle E."/>
            <person name="Everett M.V."/>
            <person name="Foulon E."/>
            <person name="Grimwood J."/>
            <person name="Gundlach H."/>
            <person name="Henrissat B."/>
            <person name="Napoli C."/>
            <person name="McDonald S.M."/>
            <person name="Parker M.S."/>
            <person name="Rombauts S."/>
            <person name="Salamov A."/>
            <person name="Von Dassow P."/>
            <person name="Badger J.H."/>
            <person name="Coutinho P.M."/>
            <person name="Demir E."/>
            <person name="Dubchak I."/>
            <person name="Gentemann C."/>
            <person name="Eikrem W."/>
            <person name="Gready J.E."/>
            <person name="John U."/>
            <person name="Lanier W."/>
            <person name="Lindquist E.A."/>
            <person name="Lucas S."/>
            <person name="Mayer K.F."/>
            <person name="Moreau H."/>
            <person name="Not F."/>
            <person name="Otillar R."/>
            <person name="Panaud O."/>
            <person name="Pangilinan J."/>
            <person name="Paulsen I."/>
            <person name="Piegu B."/>
            <person name="Poliakov A."/>
            <person name="Robbens S."/>
            <person name="Schmutz J."/>
            <person name="Toulza E."/>
            <person name="Wyss T."/>
            <person name="Zelensky A."/>
            <person name="Zhou K."/>
            <person name="Armbrust E.V."/>
            <person name="Bhattacharya D."/>
            <person name="Goodenough U.W."/>
            <person name="Van de Peer Y."/>
            <person name="Grigoriev I.V."/>
        </authorList>
    </citation>
    <scope>NUCLEOTIDE SEQUENCE [LARGE SCALE GENOMIC DNA]</scope>
    <source>
        <strain evidence="10">RCC299 / NOUM17</strain>
    </source>
</reference>
<dbReference type="InterPro" id="IPR022796">
    <property type="entry name" value="Chloroa_b-bind"/>
</dbReference>
<evidence type="ECO:0000256" key="4">
    <source>
        <dbReference type="ARBA" id="ARBA00022640"/>
    </source>
</evidence>
<dbReference type="GO" id="GO:0009535">
    <property type="term" value="C:chloroplast thylakoid membrane"/>
    <property type="evidence" value="ECO:0007669"/>
    <property type="project" value="UniProtKB-SubCell"/>
</dbReference>
<evidence type="ECO:0000313" key="9">
    <source>
        <dbReference type="EMBL" id="ACO67549.1"/>
    </source>
</evidence>
<dbReference type="KEGG" id="mis:MICPUN_92498"/>
<keyword evidence="7" id="KW-0604">Photosystem II</keyword>
<dbReference type="Gene3D" id="1.10.3460.10">
    <property type="entry name" value="Chlorophyll a/b binding protein domain"/>
    <property type="match status" value="1"/>
</dbReference>